<dbReference type="RefSeq" id="WP_166930841.1">
    <property type="nucleotide sequence ID" value="NZ_BAAADD010000001.1"/>
</dbReference>
<evidence type="ECO:0000313" key="2">
    <source>
        <dbReference type="Proteomes" id="UP001499951"/>
    </source>
</evidence>
<proteinExistence type="predicted"/>
<comment type="caution">
    <text evidence="1">The sequence shown here is derived from an EMBL/GenBank/DDBJ whole genome shotgun (WGS) entry which is preliminary data.</text>
</comment>
<name>A0ABP3P1G3_9PROT</name>
<dbReference type="EMBL" id="BAAADD010000001">
    <property type="protein sequence ID" value="GAA0558228.1"/>
    <property type="molecule type" value="Genomic_DNA"/>
</dbReference>
<protein>
    <submittedName>
        <fullName evidence="1">Uncharacterized protein</fullName>
    </submittedName>
</protein>
<evidence type="ECO:0000313" key="1">
    <source>
        <dbReference type="EMBL" id="GAA0558228.1"/>
    </source>
</evidence>
<organism evidence="1 2">
    <name type="scientific">Rhizomicrobium electricum</name>
    <dbReference type="NCBI Taxonomy" id="480070"/>
    <lineage>
        <taxon>Bacteria</taxon>
        <taxon>Pseudomonadati</taxon>
        <taxon>Pseudomonadota</taxon>
        <taxon>Alphaproteobacteria</taxon>
        <taxon>Micropepsales</taxon>
        <taxon>Micropepsaceae</taxon>
        <taxon>Rhizomicrobium</taxon>
    </lineage>
</organism>
<keyword evidence="2" id="KW-1185">Reference proteome</keyword>
<accession>A0ABP3P1G3</accession>
<dbReference type="Proteomes" id="UP001499951">
    <property type="component" value="Unassembled WGS sequence"/>
</dbReference>
<sequence length="63" mass="6769">MASSFPTGFSPAETARYTEEMLEGLSRIALRQGQSLLAHLLDLAAVEAKIQGSYADQETELPG</sequence>
<gene>
    <name evidence="1" type="ORF">GCM10008942_03390</name>
</gene>
<reference evidence="2" key="1">
    <citation type="journal article" date="2019" name="Int. J. Syst. Evol. Microbiol.">
        <title>The Global Catalogue of Microorganisms (GCM) 10K type strain sequencing project: providing services to taxonomists for standard genome sequencing and annotation.</title>
        <authorList>
            <consortium name="The Broad Institute Genomics Platform"/>
            <consortium name="The Broad Institute Genome Sequencing Center for Infectious Disease"/>
            <person name="Wu L."/>
            <person name="Ma J."/>
        </authorList>
    </citation>
    <scope>NUCLEOTIDE SEQUENCE [LARGE SCALE GENOMIC DNA]</scope>
    <source>
        <strain evidence="2">JCM 15089</strain>
    </source>
</reference>